<evidence type="ECO:0000313" key="1">
    <source>
        <dbReference type="EMBL" id="PLS30059.1"/>
    </source>
</evidence>
<proteinExistence type="predicted"/>
<organism evidence="1 2">
    <name type="scientific">Bifidobacterium margollesii</name>
    <dbReference type="NCBI Taxonomy" id="2020964"/>
    <lineage>
        <taxon>Bacteria</taxon>
        <taxon>Bacillati</taxon>
        <taxon>Actinomycetota</taxon>
        <taxon>Actinomycetes</taxon>
        <taxon>Bifidobacteriales</taxon>
        <taxon>Bifidobacteriaceae</taxon>
        <taxon>Bifidobacterium</taxon>
    </lineage>
</organism>
<name>A0A2N5J772_9BIFI</name>
<protein>
    <submittedName>
        <fullName evidence="1">Uncharacterized protein</fullName>
    </submittedName>
</protein>
<reference evidence="1 2" key="1">
    <citation type="submission" date="2017-07" db="EMBL/GenBank/DDBJ databases">
        <title>Bifidobacterium novel species.</title>
        <authorList>
            <person name="Lugli G.A."/>
            <person name="Milani C."/>
            <person name="Duranti S."/>
            <person name="Mangifesta M."/>
        </authorList>
    </citation>
    <scope>NUCLEOTIDE SEQUENCE [LARGE SCALE GENOMIC DNA]</scope>
    <source>
        <strain evidence="2">Uis1B</strain>
    </source>
</reference>
<sequence>MSNQPYTVDVTPDGKYWCIDVPAVKRVTMATSIKEIDVMAKDLIEIMTGEKDPAINVVMHLPEAVEESIRLRKAAEQAAERSRAKQREAVLSLHGMGMPFREIGALLGISHQRAHQLVNA</sequence>
<comment type="caution">
    <text evidence="1">The sequence shown here is derived from an EMBL/GenBank/DDBJ whole genome shotgun (WGS) entry which is preliminary data.</text>
</comment>
<accession>A0A2N5J772</accession>
<dbReference type="EMBL" id="NMWU01000048">
    <property type="protein sequence ID" value="PLS30059.1"/>
    <property type="molecule type" value="Genomic_DNA"/>
</dbReference>
<dbReference type="OrthoDB" id="5772641at2"/>
<keyword evidence="2" id="KW-1185">Reference proteome</keyword>
<dbReference type="RefSeq" id="WP_101618238.1">
    <property type="nucleotide sequence ID" value="NZ_NMWU01000048.1"/>
</dbReference>
<gene>
    <name evidence="1" type="ORF">Uis1B_2110</name>
</gene>
<dbReference type="Proteomes" id="UP000235050">
    <property type="component" value="Unassembled WGS sequence"/>
</dbReference>
<dbReference type="AlphaFoldDB" id="A0A2N5J772"/>
<evidence type="ECO:0000313" key="2">
    <source>
        <dbReference type="Proteomes" id="UP000235050"/>
    </source>
</evidence>